<keyword evidence="2" id="KW-1185">Reference proteome</keyword>
<dbReference type="SUPFAM" id="SSF52058">
    <property type="entry name" value="L domain-like"/>
    <property type="match status" value="1"/>
</dbReference>
<accession>A0AAX2ZB54</accession>
<reference evidence="1 2" key="1">
    <citation type="journal article" date="2023" name="Int. J. Syst. Evol. Microbiol.">
        <title>Terrisporobacter hibernicus sp. nov., isolated from bovine faeces in Northern Ireland.</title>
        <authorList>
            <person name="Mitchell M."/>
            <person name="Nguyen S.V."/>
            <person name="Connor M."/>
            <person name="Fairley D.J."/>
            <person name="Donoghue O."/>
            <person name="Marshall H."/>
            <person name="Koolman L."/>
            <person name="McMullan G."/>
            <person name="Schaffer K.E."/>
            <person name="McGrath J.W."/>
            <person name="Fanning S."/>
        </authorList>
    </citation>
    <scope>NUCLEOTIDE SEQUENCE [LARGE SCALE GENOMIC DNA]</scope>
    <source>
        <strain evidence="1 2">MCA3</strain>
    </source>
</reference>
<evidence type="ECO:0000313" key="2">
    <source>
        <dbReference type="Proteomes" id="UP001198983"/>
    </source>
</evidence>
<name>A0AAX2ZB54_9FIRM</name>
<dbReference type="RefSeq" id="WP_228415349.1">
    <property type="nucleotide sequence ID" value="NZ_CP081135.1"/>
</dbReference>
<proteinExistence type="predicted"/>
<sequence>MSDLLNKIKNFFIKPKVSSNDVDNIKLNILSNGIVESPPVSFQLIFKVYKDKLDSSIVKAKSLRLNLNNIYLDDYYLGVSREKEFVPVDNPCGADLPQITGYYFWDKKYVSTGVYFNAALLNDVDFQSANPVIEVYDFTEGGFSILPFEYCSTQVPNPTKYDFLVDIKSATTLLNPIESEEDVDYYLYTADLEGKIYLAPLIEITWDSYTLQQLNEALGKDVSNTMFSHKGLASINSLEYNDIANLSLNLDNFKYFTNLSKLTINSCDLDNIPDDIANLSNLQEIVLNNNHISNLSIFKNRNLSVTALGQQINLPPISGYTLSLDFLRDANNNIPEIDFIDWNGKRIGDSIVWGWDSPPPLVGTILGFSFSSNSSLCKFSGFVISEFGN</sequence>
<dbReference type="KEGG" id="tem:JW646_12475"/>
<dbReference type="Proteomes" id="UP001198983">
    <property type="component" value="Chromosome"/>
</dbReference>
<dbReference type="AlphaFoldDB" id="A0AAX2ZB54"/>
<evidence type="ECO:0000313" key="1">
    <source>
        <dbReference type="EMBL" id="UEL46458.1"/>
    </source>
</evidence>
<dbReference type="EMBL" id="CP081135">
    <property type="protein sequence ID" value="UEL46458.1"/>
    <property type="molecule type" value="Genomic_DNA"/>
</dbReference>
<dbReference type="Gene3D" id="3.80.10.10">
    <property type="entry name" value="Ribonuclease Inhibitor"/>
    <property type="match status" value="1"/>
</dbReference>
<organism evidence="1 2">
    <name type="scientific">Terrisporobacter hibernicus</name>
    <dbReference type="NCBI Taxonomy" id="2813371"/>
    <lineage>
        <taxon>Bacteria</taxon>
        <taxon>Bacillati</taxon>
        <taxon>Bacillota</taxon>
        <taxon>Clostridia</taxon>
        <taxon>Peptostreptococcales</taxon>
        <taxon>Peptostreptococcaceae</taxon>
        <taxon>Terrisporobacter</taxon>
    </lineage>
</organism>
<dbReference type="InterPro" id="IPR032675">
    <property type="entry name" value="LRR_dom_sf"/>
</dbReference>
<evidence type="ECO:0008006" key="3">
    <source>
        <dbReference type="Google" id="ProtNLM"/>
    </source>
</evidence>
<gene>
    <name evidence="1" type="ORF">JW646_12475</name>
</gene>
<protein>
    <recommendedName>
        <fullName evidence="3">Leucine-rich repeat domain-containing protein</fullName>
    </recommendedName>
</protein>